<comment type="subcellular location">
    <subcellularLocation>
        <location evidence="5">Cell membrane</location>
        <topology evidence="5">Multi-pass membrane protein</topology>
    </subcellularLocation>
</comment>
<dbReference type="GO" id="GO:0005576">
    <property type="term" value="C:extracellular region"/>
    <property type="evidence" value="ECO:0007669"/>
    <property type="project" value="TreeGrafter"/>
</dbReference>
<evidence type="ECO:0000256" key="2">
    <source>
        <dbReference type="ARBA" id="ARBA00022692"/>
    </source>
</evidence>
<evidence type="ECO:0000256" key="4">
    <source>
        <dbReference type="ARBA" id="ARBA00023136"/>
    </source>
</evidence>
<accession>D2RIA3</accession>
<dbReference type="HAMAP" id="MF_01600">
    <property type="entry name" value="UPF0182"/>
    <property type="match status" value="1"/>
</dbReference>
<name>D2RIA3_ARCPA</name>
<keyword evidence="7" id="KW-1185">Reference proteome</keyword>
<reference evidence="6 7" key="1">
    <citation type="journal article" date="2010" name="Stand. Genomic Sci.">
        <title>Complete genome sequence of Archaeoglobus profundus type strain (AV18).</title>
        <authorList>
            <person name="von Jan M."/>
            <person name="Lapidus A."/>
            <person name="Del Rio T.G."/>
            <person name="Copeland A."/>
            <person name="Tice H."/>
            <person name="Cheng J.F."/>
            <person name="Lucas S."/>
            <person name="Chen F."/>
            <person name="Nolan M."/>
            <person name="Goodwin L."/>
            <person name="Han C."/>
            <person name="Pitluck S."/>
            <person name="Liolios K."/>
            <person name="Ivanova N."/>
            <person name="Mavromatis K."/>
            <person name="Ovchinnikova G."/>
            <person name="Chertkov O."/>
            <person name="Pati A."/>
            <person name="Chen A."/>
            <person name="Palaniappan K."/>
            <person name="Land M."/>
            <person name="Hauser L."/>
            <person name="Chang Y.J."/>
            <person name="Jeffries C.D."/>
            <person name="Saunders E."/>
            <person name="Brettin T."/>
            <person name="Detter J.C."/>
            <person name="Chain P."/>
            <person name="Eichinger K."/>
            <person name="Huber H."/>
            <person name="Spring S."/>
            <person name="Rohde M."/>
            <person name="Goker M."/>
            <person name="Wirth R."/>
            <person name="Woyke T."/>
            <person name="Bristow J."/>
            <person name="Eisen J.A."/>
            <person name="Markowitz V."/>
            <person name="Hugenholtz P."/>
            <person name="Kyrpides N.C."/>
            <person name="Klenk H.P."/>
        </authorList>
    </citation>
    <scope>NUCLEOTIDE SEQUENCE [LARGE SCALE GENOMIC DNA]</scope>
    <source>
        <strain evidence="7">DSM 5631 / JCM 9629 / NBRC 100127 / Av18</strain>
    </source>
</reference>
<dbReference type="GeneID" id="8739635"/>
<dbReference type="OrthoDB" id="8749at2157"/>
<comment type="similarity">
    <text evidence="5">Belongs to the UPF0182 family.</text>
</comment>
<evidence type="ECO:0000256" key="5">
    <source>
        <dbReference type="HAMAP-Rule" id="MF_01600"/>
    </source>
</evidence>
<dbReference type="AlphaFoldDB" id="D2RIA3"/>
<dbReference type="RefSeq" id="WP_012940364.1">
    <property type="nucleotide sequence ID" value="NC_013741.1"/>
</dbReference>
<dbReference type="GO" id="GO:0005886">
    <property type="term" value="C:plasma membrane"/>
    <property type="evidence" value="ECO:0007669"/>
    <property type="project" value="UniProtKB-SubCell"/>
</dbReference>
<feature type="transmembrane region" description="Helical" evidence="5">
    <location>
        <begin position="140"/>
        <end position="162"/>
    </location>
</feature>
<dbReference type="InterPro" id="IPR005372">
    <property type="entry name" value="UPF0182"/>
</dbReference>
<feature type="transmembrane region" description="Helical" evidence="5">
    <location>
        <begin position="182"/>
        <end position="202"/>
    </location>
</feature>
<keyword evidence="1 5" id="KW-1003">Cell membrane</keyword>
<dbReference type="Pfam" id="PF03699">
    <property type="entry name" value="UPF0182"/>
    <property type="match status" value="1"/>
</dbReference>
<feature type="transmembrane region" description="Helical" evidence="5">
    <location>
        <begin position="225"/>
        <end position="245"/>
    </location>
</feature>
<keyword evidence="3 5" id="KW-1133">Transmembrane helix</keyword>
<protein>
    <recommendedName>
        <fullName evidence="5">UPF0182 protein Arcpr_0967</fullName>
    </recommendedName>
</protein>
<feature type="transmembrane region" description="Helical" evidence="5">
    <location>
        <begin position="254"/>
        <end position="275"/>
    </location>
</feature>
<keyword evidence="2 5" id="KW-0812">Transmembrane</keyword>
<dbReference type="eggNOG" id="arCOG06128">
    <property type="taxonomic scope" value="Archaea"/>
</dbReference>
<dbReference type="HOGENOM" id="CLU_007733_0_0_2"/>
<keyword evidence="4 5" id="KW-0472">Membrane</keyword>
<evidence type="ECO:0000256" key="3">
    <source>
        <dbReference type="ARBA" id="ARBA00022989"/>
    </source>
</evidence>
<organism evidence="6 7">
    <name type="scientific">Archaeoglobus profundus (strain DSM 5631 / JCM 9629 / NBRC 100127 / Av18)</name>
    <dbReference type="NCBI Taxonomy" id="572546"/>
    <lineage>
        <taxon>Archaea</taxon>
        <taxon>Methanobacteriati</taxon>
        <taxon>Methanobacteriota</taxon>
        <taxon>Archaeoglobi</taxon>
        <taxon>Archaeoglobales</taxon>
        <taxon>Archaeoglobaceae</taxon>
        <taxon>Archaeoglobus</taxon>
    </lineage>
</organism>
<evidence type="ECO:0000313" key="7">
    <source>
        <dbReference type="Proteomes" id="UP000001901"/>
    </source>
</evidence>
<feature type="transmembrane region" description="Helical" evidence="5">
    <location>
        <begin position="48"/>
        <end position="70"/>
    </location>
</feature>
<evidence type="ECO:0000256" key="1">
    <source>
        <dbReference type="ARBA" id="ARBA00022475"/>
    </source>
</evidence>
<proteinExistence type="inferred from homology"/>
<dbReference type="PANTHER" id="PTHR39344">
    <property type="entry name" value="UPF0182 PROTEIN SLL1060"/>
    <property type="match status" value="1"/>
</dbReference>
<feature type="transmembrane region" description="Helical" evidence="5">
    <location>
        <begin position="7"/>
        <end position="28"/>
    </location>
</feature>
<dbReference type="Proteomes" id="UP000001901">
    <property type="component" value="Chromosome"/>
</dbReference>
<feature type="transmembrane region" description="Helical" evidence="5">
    <location>
        <begin position="91"/>
        <end position="112"/>
    </location>
</feature>
<dbReference type="KEGG" id="apo:Arcpr_0967"/>
<sequence>MNSKKIIALIIFTLADLIILDVFVNVYTEYLWFESLNYGHVFIEMLKYKLLTFLLAFSISFTILTLNAVLLKRAIIEFIGEKIRYFHEIDAIVSLIVAYGFSEYWLKLVFFMNSTDFNLKDPIFGYDVSFFVFKLPFVEIILQIIAFSTFLCFVNAFTYYIYHFRWVRSWEEFKEVFPDLGYLHISILSAVVFFLIGIYLYIERFELLFSQHGVVSGASWVEVNVLMPALLLISFASFGFGLACLKIRGFERVAILFGIYIIVVAFTLGVIPFAVQKLKVEPNELQMERDYINYSIHYTRFAFGLDEIKEFPYEVRYDLSYEKLEKHKGTIRNVRLWDHRPLLDVYRQLQQIRTYYFISDVDVDRYYIDGNYTQVMISARELSTDLLPTRAKTWVNEHLVYTHGYGVIASPVNVVSREGLPDFIIKDIPPKGKVNVTEPRIYYGELTKDYVVVKTKLKEFDYPMGEENIFTTYNGTGGVRIDGIKKFLFAMRFGDVNLLLSQYITDESRIMIHRNIVDRVKTIAPYLKYDSDPYVAVIDGKIYWIIDAYTILDRFPYSDIHDGIAYIRNPVKVFVDAYNGTVEFYIVQEDAVLKTLEKAFPIFKRDMPNDFRKHIRYPINLFELQAKVYAIYHMTNVETFYNREDAWEIPQEVFESTRVPMEPYYVILSIEDKPEFALMIPFTPKGRENMIAWMCARCDERYGEIIVYEFPKGELVYGPMQVEARIDQNPEISKLFTLWGQVGSRIIRGNLLVIPIEGCILYIEPIYLKAEKSHIPELRGVIVAYNDYVVMRDTLEESLKAILGEKIEKPEKVESTEDLVRKALEYYEKAMESVRSGNWSAFGEFLRKLGETLRLLNESVR</sequence>
<dbReference type="PANTHER" id="PTHR39344:SF1">
    <property type="entry name" value="UPF0182 PROTEIN SLL1060"/>
    <property type="match status" value="1"/>
</dbReference>
<gene>
    <name evidence="6" type="ordered locus">Arcpr_0967</name>
</gene>
<dbReference type="PaxDb" id="572546-Arcpr_0967"/>
<evidence type="ECO:0000313" key="6">
    <source>
        <dbReference type="EMBL" id="ADB58028.1"/>
    </source>
</evidence>
<dbReference type="STRING" id="572546.Arcpr_0967"/>
<dbReference type="EMBL" id="CP001857">
    <property type="protein sequence ID" value="ADB58028.1"/>
    <property type="molecule type" value="Genomic_DNA"/>
</dbReference>